<accession>A0ABV3R4F9</accession>
<name>A0ABV3R4F9_9HYPH</name>
<protein>
    <submittedName>
        <fullName evidence="5">Branched-chain amino acid ABC transporter substrate-binding protein</fullName>
    </submittedName>
</protein>
<comment type="similarity">
    <text evidence="1">Belongs to the leucine-binding protein family.</text>
</comment>
<evidence type="ECO:0000313" key="6">
    <source>
        <dbReference type="Proteomes" id="UP001556196"/>
    </source>
</evidence>
<dbReference type="Pfam" id="PF13458">
    <property type="entry name" value="Peripla_BP_6"/>
    <property type="match status" value="1"/>
</dbReference>
<organism evidence="5 6">
    <name type="scientific">Mesorhizobium marinum</name>
    <dbReference type="NCBI Taxonomy" id="3228790"/>
    <lineage>
        <taxon>Bacteria</taxon>
        <taxon>Pseudomonadati</taxon>
        <taxon>Pseudomonadota</taxon>
        <taxon>Alphaproteobacteria</taxon>
        <taxon>Hyphomicrobiales</taxon>
        <taxon>Phyllobacteriaceae</taxon>
        <taxon>Mesorhizobium</taxon>
    </lineage>
</organism>
<reference evidence="5 6" key="1">
    <citation type="submission" date="2024-06" db="EMBL/GenBank/DDBJ databases">
        <authorList>
            <person name="Tuo L."/>
        </authorList>
    </citation>
    <scope>NUCLEOTIDE SEQUENCE [LARGE SCALE GENOMIC DNA]</scope>
    <source>
        <strain evidence="5 6">ZMM04-5</strain>
    </source>
</reference>
<dbReference type="RefSeq" id="WP_367725425.1">
    <property type="nucleotide sequence ID" value="NZ_JBFOCI010000007.1"/>
</dbReference>
<evidence type="ECO:0000256" key="3">
    <source>
        <dbReference type="SAM" id="SignalP"/>
    </source>
</evidence>
<evidence type="ECO:0000256" key="2">
    <source>
        <dbReference type="ARBA" id="ARBA00022729"/>
    </source>
</evidence>
<evidence type="ECO:0000256" key="1">
    <source>
        <dbReference type="ARBA" id="ARBA00010062"/>
    </source>
</evidence>
<dbReference type="CDD" id="cd06342">
    <property type="entry name" value="PBP1_ABC_LIVBP-like"/>
    <property type="match status" value="1"/>
</dbReference>
<dbReference type="Gene3D" id="3.40.50.2300">
    <property type="match status" value="2"/>
</dbReference>
<dbReference type="InterPro" id="IPR028082">
    <property type="entry name" value="Peripla_BP_I"/>
</dbReference>
<dbReference type="PANTHER" id="PTHR47151:SF2">
    <property type="entry name" value="AMINO ACID BINDING PROTEIN"/>
    <property type="match status" value="1"/>
</dbReference>
<keyword evidence="6" id="KW-1185">Reference proteome</keyword>
<dbReference type="SUPFAM" id="SSF53822">
    <property type="entry name" value="Periplasmic binding protein-like I"/>
    <property type="match status" value="1"/>
</dbReference>
<evidence type="ECO:0000259" key="4">
    <source>
        <dbReference type="Pfam" id="PF13458"/>
    </source>
</evidence>
<sequence length="358" mass="37383">MRLPVRSFCALAALALAGEAAAQASIGLAAPLSGPSAVLGEQMRTGATVAVERLGSPSLSLTVADDGCTAAGGARAARELVAARVQVVVGFVCGEAIDAALPILKEAGIATITPGVRTDSLTDRRDRTGWLVYRLGPRADGERQAAGRLLSRLWQRELFAIVDDGTIYGRELAESVREATRQAGLSPVFVDTFRPQLDNQVALVGRLQRAGATHVFVGGDRDDVAVIGRSAEELQTGLVAAAGETLRFPGEIALAPGTLMVGLPDWSDIAQPAVTAAFAEKRLLDKGYVLPTYAAVEVAHQILSAQAAGPGAPAGDLAGREFATAIGPVRFDRKGDLSDNPYRLFRYDGEAFTEVGVP</sequence>
<dbReference type="EMBL" id="JBFOCI010000007">
    <property type="protein sequence ID" value="MEW9808200.1"/>
    <property type="molecule type" value="Genomic_DNA"/>
</dbReference>
<gene>
    <name evidence="5" type="ORF">ABUE31_19605</name>
</gene>
<feature type="chain" id="PRO_5045650825" evidence="3">
    <location>
        <begin position="25"/>
        <end position="358"/>
    </location>
</feature>
<comment type="caution">
    <text evidence="5">The sequence shown here is derived from an EMBL/GenBank/DDBJ whole genome shotgun (WGS) entry which is preliminary data.</text>
</comment>
<feature type="signal peptide" evidence="3">
    <location>
        <begin position="1"/>
        <end position="24"/>
    </location>
</feature>
<dbReference type="Proteomes" id="UP001556196">
    <property type="component" value="Unassembled WGS sequence"/>
</dbReference>
<keyword evidence="2 3" id="KW-0732">Signal</keyword>
<proteinExistence type="inferred from homology"/>
<evidence type="ECO:0000313" key="5">
    <source>
        <dbReference type="EMBL" id="MEW9808200.1"/>
    </source>
</evidence>
<dbReference type="InterPro" id="IPR028081">
    <property type="entry name" value="Leu-bd"/>
</dbReference>
<feature type="domain" description="Leucine-binding protein" evidence="4">
    <location>
        <begin position="25"/>
        <end position="237"/>
    </location>
</feature>
<dbReference type="PANTHER" id="PTHR47151">
    <property type="entry name" value="LEU/ILE/VAL-BINDING ABC TRANSPORTER SUBUNIT"/>
    <property type="match status" value="1"/>
</dbReference>